<evidence type="ECO:0000256" key="4">
    <source>
        <dbReference type="ARBA" id="ARBA00022833"/>
    </source>
</evidence>
<evidence type="ECO:0000256" key="6">
    <source>
        <dbReference type="PROSITE-ProRule" id="PRU00322"/>
    </source>
</evidence>
<keyword evidence="4" id="KW-0862">Zinc</keyword>
<keyword evidence="3 6" id="KW-0863">Zinc-finger</keyword>
<evidence type="ECO:0000256" key="3">
    <source>
        <dbReference type="ARBA" id="ARBA00022771"/>
    </source>
</evidence>
<evidence type="ECO:0000313" key="9">
    <source>
        <dbReference type="EMBL" id="BES93254.1"/>
    </source>
</evidence>
<dbReference type="SUPFAM" id="SSF90209">
    <property type="entry name" value="Ran binding protein zinc finger-like"/>
    <property type="match status" value="1"/>
</dbReference>
<evidence type="ECO:0000256" key="1">
    <source>
        <dbReference type="ARBA" id="ARBA00004123"/>
    </source>
</evidence>
<accession>A0ABN7APP7</accession>
<dbReference type="InterPro" id="IPR041591">
    <property type="entry name" value="OCRE"/>
</dbReference>
<reference evidence="9 10" key="1">
    <citation type="submission" date="2023-09" db="EMBL/GenBank/DDBJ databases">
        <title>Nesidiocoris tenuis whole genome shotgun sequence.</title>
        <authorList>
            <person name="Shibata T."/>
            <person name="Shimoda M."/>
            <person name="Kobayashi T."/>
            <person name="Uehara T."/>
        </authorList>
    </citation>
    <scope>NUCLEOTIDE SEQUENCE [LARGE SCALE GENOMIC DNA]</scope>
    <source>
        <strain evidence="9 10">Japan</strain>
    </source>
</reference>
<comment type="subcellular location">
    <subcellularLocation>
        <location evidence="1">Nucleus</location>
    </subcellularLocation>
</comment>
<dbReference type="Proteomes" id="UP001307889">
    <property type="component" value="Chromosome 4"/>
</dbReference>
<evidence type="ECO:0000256" key="5">
    <source>
        <dbReference type="ARBA" id="ARBA00023242"/>
    </source>
</evidence>
<keyword evidence="2" id="KW-0479">Metal-binding</keyword>
<dbReference type="PROSITE" id="PS50199">
    <property type="entry name" value="ZF_RANBP2_2"/>
    <property type="match status" value="1"/>
</dbReference>
<dbReference type="InterPro" id="IPR001876">
    <property type="entry name" value="Znf_RanBP2"/>
</dbReference>
<gene>
    <name evidence="9" type="ORF">NTJ_06063</name>
</gene>
<proteinExistence type="predicted"/>
<feature type="compositionally biased region" description="Basic and acidic residues" evidence="7">
    <location>
        <begin position="173"/>
        <end position="205"/>
    </location>
</feature>
<evidence type="ECO:0000256" key="7">
    <source>
        <dbReference type="SAM" id="MobiDB-lite"/>
    </source>
</evidence>
<evidence type="ECO:0000259" key="8">
    <source>
        <dbReference type="PROSITE" id="PS50199"/>
    </source>
</evidence>
<name>A0ABN7APP7_9HEMI</name>
<evidence type="ECO:0000256" key="2">
    <source>
        <dbReference type="ARBA" id="ARBA00022723"/>
    </source>
</evidence>
<feature type="region of interest" description="Disordered" evidence="7">
    <location>
        <begin position="1"/>
        <end position="233"/>
    </location>
</feature>
<dbReference type="PANTHER" id="PTHR13948">
    <property type="entry name" value="RNA-BINDING PROTEIN"/>
    <property type="match status" value="1"/>
</dbReference>
<dbReference type="Pfam" id="PF17780">
    <property type="entry name" value="OCRE"/>
    <property type="match status" value="1"/>
</dbReference>
<evidence type="ECO:0000313" key="10">
    <source>
        <dbReference type="Proteomes" id="UP001307889"/>
    </source>
</evidence>
<sequence>MSPDQNEFTNRRPTDPDSKNGNGSRKESDDRDPCESETLNRSRESFENNSQKGRQNQSRTPQKHESKRSVSPQAKKLKLENISGPSESNRKSDVIVLDSDDELGIVNPIVDEAPMTDDDAANDDDDQRLKPSQSVGNLSMNSDELNYSASSVGSEPFNEEDESWTVLDCVEGESDKGSEHATSEKEDGYNREMELPSSSRIDEYKPRRRRTRPSRRVRSRKPAHPIDGHSPADEEEFLGLCKPVDGDGHSLSQFFEPNPTKFIAATYRMRNLPFRFVKNVLVEACEELGEDVKVIPCKRDFNAAPYDYVTMIFPDASLAAEWHSRHNGKIVTEFRHQTLEIFLYFHLGNWTCENCEAINFPLRTICYSCFLHKDGGYSPVQMLNSPSRFIAIYKLGNIRANGAVKPFIGLFKRNPYKRLHLIRDPRTNHFSGICVIEMPNRVKGQSLFQRLPAEYKNESRCAYVKMMQPDEDYEIGDVRLPTRKKHASSKMPFQHFRDLQKRAQLPKHRVPKPDGRGLLVYPPPDKEQFTFEPITKMYYDPITGLYFHPHSNLFYNDELHICLRWDADRSSYLYIDTADVE</sequence>
<feature type="compositionally biased region" description="Basic residues" evidence="7">
    <location>
        <begin position="206"/>
        <end position="223"/>
    </location>
</feature>
<feature type="domain" description="RanBP2-type" evidence="8">
    <location>
        <begin position="346"/>
        <end position="375"/>
    </location>
</feature>
<feature type="compositionally biased region" description="Basic and acidic residues" evidence="7">
    <location>
        <begin position="9"/>
        <end position="46"/>
    </location>
</feature>
<keyword evidence="10" id="KW-1185">Reference proteome</keyword>
<dbReference type="PANTHER" id="PTHR13948:SF3">
    <property type="entry name" value="FI21118P1"/>
    <property type="match status" value="1"/>
</dbReference>
<dbReference type="PROSITE" id="PS01358">
    <property type="entry name" value="ZF_RANBP2_1"/>
    <property type="match status" value="1"/>
</dbReference>
<organism evidence="9 10">
    <name type="scientific">Nesidiocoris tenuis</name>
    <dbReference type="NCBI Taxonomy" id="355587"/>
    <lineage>
        <taxon>Eukaryota</taxon>
        <taxon>Metazoa</taxon>
        <taxon>Ecdysozoa</taxon>
        <taxon>Arthropoda</taxon>
        <taxon>Hexapoda</taxon>
        <taxon>Insecta</taxon>
        <taxon>Pterygota</taxon>
        <taxon>Neoptera</taxon>
        <taxon>Paraneoptera</taxon>
        <taxon>Hemiptera</taxon>
        <taxon>Heteroptera</taxon>
        <taxon>Panheteroptera</taxon>
        <taxon>Cimicomorpha</taxon>
        <taxon>Miridae</taxon>
        <taxon>Dicyphina</taxon>
        <taxon>Nesidiocoris</taxon>
    </lineage>
</organism>
<protein>
    <recommendedName>
        <fullName evidence="8">RanBP2-type domain-containing protein</fullName>
    </recommendedName>
</protein>
<feature type="compositionally biased region" description="Polar residues" evidence="7">
    <location>
        <begin position="130"/>
        <end position="153"/>
    </location>
</feature>
<feature type="compositionally biased region" description="Acidic residues" evidence="7">
    <location>
        <begin position="114"/>
        <end position="126"/>
    </location>
</feature>
<dbReference type="InterPro" id="IPR036443">
    <property type="entry name" value="Znf_RanBP2_sf"/>
</dbReference>
<dbReference type="EMBL" id="AP028912">
    <property type="protein sequence ID" value="BES93254.1"/>
    <property type="molecule type" value="Genomic_DNA"/>
</dbReference>
<feature type="compositionally biased region" description="Polar residues" evidence="7">
    <location>
        <begin position="47"/>
        <end position="60"/>
    </location>
</feature>
<keyword evidence="5" id="KW-0539">Nucleus</keyword>